<evidence type="ECO:0000313" key="3">
    <source>
        <dbReference type="EMBL" id="QJG66539.1"/>
    </source>
</evidence>
<keyword evidence="4" id="KW-1185">Reference proteome</keyword>
<accession>A0A858U3B5</accession>
<feature type="compositionally biased region" description="Pro residues" evidence="1">
    <location>
        <begin position="67"/>
        <end position="85"/>
    </location>
</feature>
<feature type="compositionally biased region" description="Basic and acidic residues" evidence="1">
    <location>
        <begin position="28"/>
        <end position="42"/>
    </location>
</feature>
<feature type="region of interest" description="Disordered" evidence="1">
    <location>
        <begin position="24"/>
        <end position="142"/>
    </location>
</feature>
<dbReference type="AlphaFoldDB" id="A0A858U3B5"/>
<dbReference type="KEGG" id="mphn:HGG64_02395"/>
<keyword evidence="2" id="KW-0732">Signal</keyword>
<organism evidence="3 4">
    <name type="scientific">Mycoplasma phocoeninasale</name>
    <dbReference type="NCBI Taxonomy" id="2726117"/>
    <lineage>
        <taxon>Bacteria</taxon>
        <taxon>Bacillati</taxon>
        <taxon>Mycoplasmatota</taxon>
        <taxon>Mollicutes</taxon>
        <taxon>Mycoplasmataceae</taxon>
        <taxon>Mycoplasma</taxon>
    </lineage>
</organism>
<dbReference type="EMBL" id="CP051480">
    <property type="protein sequence ID" value="QJG66539.1"/>
    <property type="molecule type" value="Genomic_DNA"/>
</dbReference>
<evidence type="ECO:0000313" key="4">
    <source>
        <dbReference type="Proteomes" id="UP000501728"/>
    </source>
</evidence>
<feature type="signal peptide" evidence="2">
    <location>
        <begin position="1"/>
        <end position="21"/>
    </location>
</feature>
<feature type="chain" id="PRO_5032309507" description="Variable surface lipoprotein" evidence="2">
    <location>
        <begin position="22"/>
        <end position="352"/>
    </location>
</feature>
<dbReference type="RefSeq" id="WP_169580363.1">
    <property type="nucleotide sequence ID" value="NZ_CP051480.1"/>
</dbReference>
<evidence type="ECO:0008006" key="5">
    <source>
        <dbReference type="Google" id="ProtNLM"/>
    </source>
</evidence>
<gene>
    <name evidence="3" type="ORF">HGG64_02395</name>
</gene>
<protein>
    <recommendedName>
        <fullName evidence="5">Variable surface lipoprotein</fullName>
    </recommendedName>
</protein>
<name>A0A858U3B5_9MOLU</name>
<dbReference type="PROSITE" id="PS51257">
    <property type="entry name" value="PROKAR_LIPOPROTEIN"/>
    <property type="match status" value="1"/>
</dbReference>
<feature type="compositionally biased region" description="Low complexity" evidence="1">
    <location>
        <begin position="119"/>
        <end position="132"/>
    </location>
</feature>
<evidence type="ECO:0000256" key="1">
    <source>
        <dbReference type="SAM" id="MobiDB-lite"/>
    </source>
</evidence>
<dbReference type="Proteomes" id="UP000501728">
    <property type="component" value="Chromosome"/>
</dbReference>
<evidence type="ECO:0000256" key="2">
    <source>
        <dbReference type="SAM" id="SignalP"/>
    </source>
</evidence>
<sequence>MKKIKWIIALSLPIVATPLVAAACGSKDMMKDKTPPPKETPKDPMITPPNDGMPPKNDMPGQMIPKDPTPTPPKNDIPQTPPSKDIPPKKDTPQNPPKMDNPKDPMITPPNNGSPQNPPKMDMPNNPNMMMPETQKPTPPVMPKVETQEERIIKFRWLALYYLAYKGLLNTNEFNYDKNEYIRDMFVYLGDKDKKNMSVLNTAVDLLATFRSNNSDLINYIKDQLKLQESSMNNAYKNFWSFLDNIYNDFVKHFNKDENFNIRVFLKYWEELKTIGTKDYPFTYAGYWFQILFHLNNYSHSNMEVSNAAKSVFDQIVASFTKPDSAIVIANIEKEVSTIKNYLENLDNTSKK</sequence>
<reference evidence="3 4" key="1">
    <citation type="submission" date="2020-04" db="EMBL/GenBank/DDBJ databases">
        <title>Novel Mycoplasma species detected in Phocoena phocoena (harbor porpoise) from the USA.</title>
        <authorList>
            <person name="Volokhov D.V."/>
        </authorList>
    </citation>
    <scope>NUCLEOTIDE SEQUENCE [LARGE SCALE GENOMIC DNA]</scope>
    <source>
        <strain evidence="3 4">C264-NAS</strain>
    </source>
</reference>
<proteinExistence type="predicted"/>